<organism evidence="2 3">
    <name type="scientific">Allorhodopirellula heiligendammensis</name>
    <dbReference type="NCBI Taxonomy" id="2714739"/>
    <lineage>
        <taxon>Bacteria</taxon>
        <taxon>Pseudomonadati</taxon>
        <taxon>Planctomycetota</taxon>
        <taxon>Planctomycetia</taxon>
        <taxon>Pirellulales</taxon>
        <taxon>Pirellulaceae</taxon>
        <taxon>Allorhodopirellula</taxon>
    </lineage>
</organism>
<dbReference type="EMBL" id="SJPU01000001">
    <property type="protein sequence ID" value="TWU19185.1"/>
    <property type="molecule type" value="Genomic_DNA"/>
</dbReference>
<evidence type="ECO:0000313" key="2">
    <source>
        <dbReference type="EMBL" id="TWU19185.1"/>
    </source>
</evidence>
<evidence type="ECO:0000313" key="3">
    <source>
        <dbReference type="Proteomes" id="UP000319908"/>
    </source>
</evidence>
<comment type="caution">
    <text evidence="2">The sequence shown here is derived from an EMBL/GenBank/DDBJ whole genome shotgun (WGS) entry which is preliminary data.</text>
</comment>
<dbReference type="AlphaFoldDB" id="A0A5C6C512"/>
<sequence>MLLTLLACGIFLRATSFLLLTSFGERIDGTVVSGYRSHAITMNLDLLGRYVIWLSSAALISTIAIRSRHWARPLLAALSTVLVVYLLMFLMTSHRDTYAAILHGTTLATAILFARVSLRSTKHRFQVHISHLVWLTGVVAVALAGYKTIGGWWQAVAVASLVGICGASAAVIRRPNALGAKQYVPVVVGTLALTLLLVLFGLSQRPIMLMYTHHGIVPLILATFLTVLAACSIVDVAAEGEPTDALESASRAS</sequence>
<feature type="transmembrane region" description="Helical" evidence="1">
    <location>
        <begin position="215"/>
        <end position="238"/>
    </location>
</feature>
<keyword evidence="3" id="KW-1185">Reference proteome</keyword>
<keyword evidence="1" id="KW-0472">Membrane</keyword>
<accession>A0A5C6C512</accession>
<proteinExistence type="predicted"/>
<evidence type="ECO:0000256" key="1">
    <source>
        <dbReference type="SAM" id="Phobius"/>
    </source>
</evidence>
<dbReference type="RefSeq" id="WP_146406067.1">
    <property type="nucleotide sequence ID" value="NZ_SJPU01000001.1"/>
</dbReference>
<feature type="transmembrane region" description="Helical" evidence="1">
    <location>
        <begin position="74"/>
        <end position="92"/>
    </location>
</feature>
<feature type="transmembrane region" description="Helical" evidence="1">
    <location>
        <begin position="183"/>
        <end position="203"/>
    </location>
</feature>
<keyword evidence="1" id="KW-0812">Transmembrane</keyword>
<name>A0A5C6C512_9BACT</name>
<gene>
    <name evidence="2" type="ORF">Poly21_13560</name>
</gene>
<dbReference type="Proteomes" id="UP000319908">
    <property type="component" value="Unassembled WGS sequence"/>
</dbReference>
<feature type="transmembrane region" description="Helical" evidence="1">
    <location>
        <begin position="152"/>
        <end position="171"/>
    </location>
</feature>
<protein>
    <submittedName>
        <fullName evidence="2">Uncharacterized protein</fullName>
    </submittedName>
</protein>
<feature type="transmembrane region" description="Helical" evidence="1">
    <location>
        <begin position="98"/>
        <end position="118"/>
    </location>
</feature>
<feature type="transmembrane region" description="Helical" evidence="1">
    <location>
        <begin position="125"/>
        <end position="146"/>
    </location>
</feature>
<keyword evidence="1" id="KW-1133">Transmembrane helix</keyword>
<reference evidence="2 3" key="1">
    <citation type="journal article" date="2020" name="Antonie Van Leeuwenhoek">
        <title>Rhodopirellula heiligendammensis sp. nov., Rhodopirellula pilleata sp. nov., and Rhodopirellula solitaria sp. nov. isolated from natural or artificial marine surfaces in Northern Germany and California, USA, and emended description of the genus Rhodopirellula.</title>
        <authorList>
            <person name="Kallscheuer N."/>
            <person name="Wiegand S."/>
            <person name="Jogler M."/>
            <person name="Boedeker C."/>
            <person name="Peeters S.H."/>
            <person name="Rast P."/>
            <person name="Heuer A."/>
            <person name="Jetten M.S.M."/>
            <person name="Rohde M."/>
            <person name="Jogler C."/>
        </authorList>
    </citation>
    <scope>NUCLEOTIDE SEQUENCE [LARGE SCALE GENOMIC DNA]</scope>
    <source>
        <strain evidence="2 3">Poly21</strain>
    </source>
</reference>
<feature type="transmembrane region" description="Helical" evidence="1">
    <location>
        <begin position="48"/>
        <end position="65"/>
    </location>
</feature>